<sequence>MLAPPGGFTVTRTVIAAVAPTRTLVGPSSDTPTVTGTAEIETGTVVVCPPALTVIAELPADTQRTVAVAPVDVTVALAFVAAKVKVALACAGDSAAARVTCSPAWHASAAGAVVSVTVGVVGAMPPPPPPPQAADARRASNDSGVRSALRTEGSGGLGIGSAPSDGVRTATARRTYRCPLV</sequence>
<reference evidence="2" key="1">
    <citation type="submission" date="2022-08" db="EMBL/GenBank/DDBJ databases">
        <title>Draft genome sequencing of Roseisolibacter agri AW1220.</title>
        <authorList>
            <person name="Tobiishi Y."/>
            <person name="Tonouchi A."/>
        </authorList>
    </citation>
    <scope>NUCLEOTIDE SEQUENCE</scope>
    <source>
        <strain evidence="2">AW1220</strain>
    </source>
</reference>
<comment type="caution">
    <text evidence="2">The sequence shown here is derived from an EMBL/GenBank/DDBJ whole genome shotgun (WGS) entry which is preliminary data.</text>
</comment>
<organism evidence="2 3">
    <name type="scientific">Roseisolibacter agri</name>
    <dbReference type="NCBI Taxonomy" id="2014610"/>
    <lineage>
        <taxon>Bacteria</taxon>
        <taxon>Pseudomonadati</taxon>
        <taxon>Gemmatimonadota</taxon>
        <taxon>Gemmatimonadia</taxon>
        <taxon>Gemmatimonadales</taxon>
        <taxon>Gemmatimonadaceae</taxon>
        <taxon>Roseisolibacter</taxon>
    </lineage>
</organism>
<protein>
    <submittedName>
        <fullName evidence="2">Uncharacterized protein</fullName>
    </submittedName>
</protein>
<name>A0AA37Q2U2_9BACT</name>
<accession>A0AA37Q2U2</accession>
<feature type="region of interest" description="Disordered" evidence="1">
    <location>
        <begin position="123"/>
        <end position="170"/>
    </location>
</feature>
<evidence type="ECO:0000313" key="2">
    <source>
        <dbReference type="EMBL" id="GLC23572.1"/>
    </source>
</evidence>
<evidence type="ECO:0000256" key="1">
    <source>
        <dbReference type="SAM" id="MobiDB-lite"/>
    </source>
</evidence>
<dbReference type="Proteomes" id="UP001161325">
    <property type="component" value="Unassembled WGS sequence"/>
</dbReference>
<keyword evidence="3" id="KW-1185">Reference proteome</keyword>
<dbReference type="AlphaFoldDB" id="A0AA37Q2U2"/>
<proteinExistence type="predicted"/>
<dbReference type="EMBL" id="BRXS01000001">
    <property type="protein sequence ID" value="GLC23572.1"/>
    <property type="molecule type" value="Genomic_DNA"/>
</dbReference>
<evidence type="ECO:0000313" key="3">
    <source>
        <dbReference type="Proteomes" id="UP001161325"/>
    </source>
</evidence>
<gene>
    <name evidence="2" type="ORF">rosag_00850</name>
</gene>